<protein>
    <recommendedName>
        <fullName evidence="1">Phospholipase C/D domain-containing protein</fullName>
    </recommendedName>
</protein>
<dbReference type="Pfam" id="PF00882">
    <property type="entry name" value="Zn_dep_PLPC"/>
    <property type="match status" value="1"/>
</dbReference>
<dbReference type="AlphaFoldDB" id="A0A5B9MQJ7"/>
<keyword evidence="3" id="KW-1185">Reference proteome</keyword>
<feature type="domain" description="Phospholipase C/D" evidence="1">
    <location>
        <begin position="17"/>
        <end position="141"/>
    </location>
</feature>
<accession>A0A5B9MQJ7</accession>
<dbReference type="KEGG" id="smam:Mal15_68210"/>
<dbReference type="InterPro" id="IPR008947">
    <property type="entry name" value="PLipase_C/P1_nuclease_dom_sf"/>
</dbReference>
<evidence type="ECO:0000259" key="1">
    <source>
        <dbReference type="Pfam" id="PF00882"/>
    </source>
</evidence>
<dbReference type="Gene3D" id="1.10.575.10">
    <property type="entry name" value="P1 Nuclease"/>
    <property type="match status" value="1"/>
</dbReference>
<dbReference type="GO" id="GO:0016788">
    <property type="term" value="F:hydrolase activity, acting on ester bonds"/>
    <property type="evidence" value="ECO:0007669"/>
    <property type="project" value="InterPro"/>
</dbReference>
<dbReference type="EMBL" id="CP036264">
    <property type="protein sequence ID" value="QEG02700.1"/>
    <property type="molecule type" value="Genomic_DNA"/>
</dbReference>
<sequence length="318" mass="36776">MMNRLHTIVRHTHCIGTHHRFAIDALPQIRSDAGKRLAAWLLYYHRSYLRGALDPDIRFRDYQNHVLHVRDGEWGGAPRVAYQWYRRLQKYLRAERFRDAAHAAGVLSHYVSDVIDPLHTVSNQREALIHRPWEWSVDRSYDRIVQKSRQDGIRAVIELADGPEWLGSLMLHAARYANQHCDPLVRRYRFRQGVKSPTEGLDGPSIECLAELFCLAITSIGLVLERAAEESESYTGYPIPKAHCGWALIGATLRAPIGIWNSWVRRQVESISIRALAEEYDRNGQLAEWLPAEVDIKQRVIGIHQAEKRRAQMRRRVA</sequence>
<reference evidence="2 3" key="1">
    <citation type="submission" date="2019-02" db="EMBL/GenBank/DDBJ databases">
        <title>Planctomycetal bacteria perform biofilm scaping via a novel small molecule.</title>
        <authorList>
            <person name="Jeske O."/>
            <person name="Boedeker C."/>
            <person name="Wiegand S."/>
            <person name="Breitling P."/>
            <person name="Kallscheuer N."/>
            <person name="Jogler M."/>
            <person name="Rohde M."/>
            <person name="Petersen J."/>
            <person name="Medema M.H."/>
            <person name="Surup F."/>
            <person name="Jogler C."/>
        </authorList>
    </citation>
    <scope>NUCLEOTIDE SEQUENCE [LARGE SCALE GENOMIC DNA]</scope>
    <source>
        <strain evidence="2 3">Mal15</strain>
    </source>
</reference>
<evidence type="ECO:0000313" key="2">
    <source>
        <dbReference type="EMBL" id="QEG02700.1"/>
    </source>
</evidence>
<dbReference type="Proteomes" id="UP000321353">
    <property type="component" value="Chromosome"/>
</dbReference>
<dbReference type="SUPFAM" id="SSF48537">
    <property type="entry name" value="Phospholipase C/P1 nuclease"/>
    <property type="match status" value="1"/>
</dbReference>
<dbReference type="InterPro" id="IPR029002">
    <property type="entry name" value="PLPC/GPLD1"/>
</dbReference>
<proteinExistence type="predicted"/>
<organism evidence="2 3">
    <name type="scientific">Stieleria maiorica</name>
    <dbReference type="NCBI Taxonomy" id="2795974"/>
    <lineage>
        <taxon>Bacteria</taxon>
        <taxon>Pseudomonadati</taxon>
        <taxon>Planctomycetota</taxon>
        <taxon>Planctomycetia</taxon>
        <taxon>Pirellulales</taxon>
        <taxon>Pirellulaceae</taxon>
        <taxon>Stieleria</taxon>
    </lineage>
</organism>
<evidence type="ECO:0000313" key="3">
    <source>
        <dbReference type="Proteomes" id="UP000321353"/>
    </source>
</evidence>
<name>A0A5B9MQJ7_9BACT</name>
<gene>
    <name evidence="2" type="ORF">Mal15_68210</name>
</gene>